<sequence>MVDKKNLKNEINKEMTNVGSEAKNFLDRLLGDVSKKSATKQILIGAGTGWATGFLTMKVGKVVAVSVGGSIILLQIAANEGYIKIDWNKLTSKANKLADKAEEAITGEGPSWADKADRFVDRKLNQAEDLLKKKGKSAKKWYSNFIGDANGPKLNEFHIFVISFAAGVALGIGSA</sequence>
<evidence type="ECO:0000313" key="6">
    <source>
        <dbReference type="EMBL" id="CRL01784.1"/>
    </source>
</evidence>
<evidence type="ECO:0000313" key="7">
    <source>
        <dbReference type="Proteomes" id="UP000183832"/>
    </source>
</evidence>
<dbReference type="GO" id="GO:0005741">
    <property type="term" value="C:mitochondrial outer membrane"/>
    <property type="evidence" value="ECO:0007669"/>
    <property type="project" value="UniProtKB-SubCell"/>
</dbReference>
<evidence type="ECO:0000256" key="3">
    <source>
        <dbReference type="ARBA" id="ARBA00022692"/>
    </source>
</evidence>
<keyword evidence="5" id="KW-0472">Membrane</keyword>
<protein>
    <submittedName>
        <fullName evidence="6">CLUMA_CG015000, isoform A</fullName>
    </submittedName>
</protein>
<dbReference type="InterPro" id="IPR007014">
    <property type="entry name" value="FUN14"/>
</dbReference>
<dbReference type="GO" id="GO:0000422">
    <property type="term" value="P:autophagy of mitochondrion"/>
    <property type="evidence" value="ECO:0007669"/>
    <property type="project" value="TreeGrafter"/>
</dbReference>
<dbReference type="EMBL" id="CVRI01000056">
    <property type="protein sequence ID" value="CRL01784.1"/>
    <property type="molecule type" value="Genomic_DNA"/>
</dbReference>
<comment type="similarity">
    <text evidence="2">Belongs to the FUN14 family.</text>
</comment>
<organism evidence="6 7">
    <name type="scientific">Clunio marinus</name>
    <dbReference type="NCBI Taxonomy" id="568069"/>
    <lineage>
        <taxon>Eukaryota</taxon>
        <taxon>Metazoa</taxon>
        <taxon>Ecdysozoa</taxon>
        <taxon>Arthropoda</taxon>
        <taxon>Hexapoda</taxon>
        <taxon>Insecta</taxon>
        <taxon>Pterygota</taxon>
        <taxon>Neoptera</taxon>
        <taxon>Endopterygota</taxon>
        <taxon>Diptera</taxon>
        <taxon>Nematocera</taxon>
        <taxon>Chironomoidea</taxon>
        <taxon>Chironomidae</taxon>
        <taxon>Clunio</taxon>
    </lineage>
</organism>
<evidence type="ECO:0000256" key="1">
    <source>
        <dbReference type="ARBA" id="ARBA00004374"/>
    </source>
</evidence>
<evidence type="ECO:0000256" key="4">
    <source>
        <dbReference type="ARBA" id="ARBA00022989"/>
    </source>
</evidence>
<accession>A0A1J1INP7</accession>
<reference evidence="6 7" key="1">
    <citation type="submission" date="2015-04" db="EMBL/GenBank/DDBJ databases">
        <authorList>
            <person name="Syromyatnikov M.Y."/>
            <person name="Popov V.N."/>
        </authorList>
    </citation>
    <scope>NUCLEOTIDE SEQUENCE [LARGE SCALE GENOMIC DNA]</scope>
</reference>
<proteinExistence type="inferred from homology"/>
<dbReference type="PANTHER" id="PTHR21346">
    <property type="entry name" value="FUN14 DOMAIN CONTAINING"/>
    <property type="match status" value="1"/>
</dbReference>
<name>A0A1J1INP7_9DIPT</name>
<keyword evidence="4" id="KW-1133">Transmembrane helix</keyword>
<evidence type="ECO:0000256" key="2">
    <source>
        <dbReference type="ARBA" id="ARBA00009160"/>
    </source>
</evidence>
<dbReference type="PANTHER" id="PTHR21346:SF0">
    <property type="entry name" value="RE45833P"/>
    <property type="match status" value="1"/>
</dbReference>
<dbReference type="Pfam" id="PF04930">
    <property type="entry name" value="FUN14"/>
    <property type="match status" value="1"/>
</dbReference>
<keyword evidence="7" id="KW-1185">Reference proteome</keyword>
<dbReference type="STRING" id="568069.A0A1J1INP7"/>
<keyword evidence="3" id="KW-0812">Transmembrane</keyword>
<dbReference type="OrthoDB" id="163794at2759"/>
<evidence type="ECO:0000256" key="5">
    <source>
        <dbReference type="ARBA" id="ARBA00023136"/>
    </source>
</evidence>
<comment type="subcellular location">
    <subcellularLocation>
        <location evidence="1">Mitochondrion outer membrane</location>
        <topology evidence="1">Multi-pass membrane protein</topology>
    </subcellularLocation>
</comment>
<dbReference type="Proteomes" id="UP000183832">
    <property type="component" value="Unassembled WGS sequence"/>
</dbReference>
<gene>
    <name evidence="6" type="ORF">CLUMA_CG015000</name>
</gene>
<dbReference type="AlphaFoldDB" id="A0A1J1INP7"/>